<reference evidence="2 3" key="1">
    <citation type="submission" date="2018-05" db="EMBL/GenBank/DDBJ databases">
        <title>Freshwater and sediment microbial communities from various areas in North America, analyzing microbe dynamics in response to fracking.</title>
        <authorList>
            <person name="Lamendella R."/>
        </authorList>
    </citation>
    <scope>NUCLEOTIDE SEQUENCE [LARGE SCALE GENOMIC DNA]</scope>
    <source>
        <strain evidence="2 3">15_TX</strain>
    </source>
</reference>
<name>A0A2V3A5G7_9BACI</name>
<gene>
    <name evidence="2" type="ORF">DFO73_101382</name>
</gene>
<protein>
    <submittedName>
        <fullName evidence="2">Uncharacterized protein DUF1659</fullName>
    </submittedName>
</protein>
<dbReference type="InterPro" id="IPR012454">
    <property type="entry name" value="DUF1659"/>
</dbReference>
<dbReference type="EMBL" id="QGTW01000001">
    <property type="protein sequence ID" value="PWW32119.1"/>
    <property type="molecule type" value="Genomic_DNA"/>
</dbReference>
<dbReference type="OrthoDB" id="48766at2"/>
<proteinExistence type="predicted"/>
<sequence length="72" mass="7798">MAQANIIDTKLRLVFETGLDEQGKPIHKSKTYSSLKQSATPDQLYAVGQAVASLSTYPLAALNRNDSFDIVG</sequence>
<accession>A0A2V3A5G7</accession>
<evidence type="ECO:0000313" key="2">
    <source>
        <dbReference type="EMBL" id="PWW32119.1"/>
    </source>
</evidence>
<dbReference type="Pfam" id="PF07872">
    <property type="entry name" value="DUF1659"/>
    <property type="match status" value="1"/>
</dbReference>
<comment type="caution">
    <text evidence="2">The sequence shown here is derived from an EMBL/GenBank/DDBJ whole genome shotgun (WGS) entry which is preliminary data.</text>
</comment>
<feature type="domain" description="DUF1659" evidence="1">
    <location>
        <begin position="3"/>
        <end position="71"/>
    </location>
</feature>
<dbReference type="AlphaFoldDB" id="A0A2V3A5G7"/>
<dbReference type="RefSeq" id="WP_110063086.1">
    <property type="nucleotide sequence ID" value="NZ_QGTW01000001.1"/>
</dbReference>
<evidence type="ECO:0000259" key="1">
    <source>
        <dbReference type="Pfam" id="PF07872"/>
    </source>
</evidence>
<dbReference type="Proteomes" id="UP000247150">
    <property type="component" value="Unassembled WGS sequence"/>
</dbReference>
<evidence type="ECO:0000313" key="3">
    <source>
        <dbReference type="Proteomes" id="UP000247150"/>
    </source>
</evidence>
<organism evidence="2 3">
    <name type="scientific">Cytobacillus oceanisediminis</name>
    <dbReference type="NCBI Taxonomy" id="665099"/>
    <lineage>
        <taxon>Bacteria</taxon>
        <taxon>Bacillati</taxon>
        <taxon>Bacillota</taxon>
        <taxon>Bacilli</taxon>
        <taxon>Bacillales</taxon>
        <taxon>Bacillaceae</taxon>
        <taxon>Cytobacillus</taxon>
    </lineage>
</organism>